<organism evidence="2 4">
    <name type="scientific">Duganella violaceipulchra</name>
    <dbReference type="NCBI Taxonomy" id="2849652"/>
    <lineage>
        <taxon>Bacteria</taxon>
        <taxon>Pseudomonadati</taxon>
        <taxon>Pseudomonadota</taxon>
        <taxon>Betaproteobacteria</taxon>
        <taxon>Burkholderiales</taxon>
        <taxon>Oxalobacteraceae</taxon>
        <taxon>Telluria group</taxon>
        <taxon>Duganella</taxon>
    </lineage>
</organism>
<evidence type="ECO:0000313" key="4">
    <source>
        <dbReference type="Proteomes" id="UP001155901"/>
    </source>
</evidence>
<feature type="compositionally biased region" description="Basic residues" evidence="1">
    <location>
        <begin position="52"/>
        <end position="61"/>
    </location>
</feature>
<name>A0AA41L6J1_9BURK</name>
<evidence type="ECO:0000313" key="5">
    <source>
        <dbReference type="Proteomes" id="UP001162889"/>
    </source>
</evidence>
<proteinExistence type="predicted"/>
<comment type="caution">
    <text evidence="2">The sequence shown here is derived from an EMBL/GenBank/DDBJ whole genome shotgun (WGS) entry which is preliminary data.</text>
</comment>
<protein>
    <submittedName>
        <fullName evidence="2">Uncharacterized protein</fullName>
    </submittedName>
</protein>
<dbReference type="RefSeq" id="WP_217940949.1">
    <property type="nucleotide sequence ID" value="NZ_JAHTGR010000002.1"/>
</dbReference>
<dbReference type="EMBL" id="JAHTGR010000002">
    <property type="protein sequence ID" value="MBV6320260.1"/>
    <property type="molecule type" value="Genomic_DNA"/>
</dbReference>
<feature type="region of interest" description="Disordered" evidence="1">
    <location>
        <begin position="47"/>
        <end position="68"/>
    </location>
</feature>
<keyword evidence="5" id="KW-1185">Reference proteome</keyword>
<accession>A0AA41L6J1</accession>
<feature type="region of interest" description="Disordered" evidence="1">
    <location>
        <begin position="81"/>
        <end position="102"/>
    </location>
</feature>
<evidence type="ECO:0000313" key="2">
    <source>
        <dbReference type="EMBL" id="MBV6320260.1"/>
    </source>
</evidence>
<dbReference type="AlphaFoldDB" id="A0AA41L6J1"/>
<reference evidence="2" key="1">
    <citation type="submission" date="2021-07" db="EMBL/GenBank/DDBJ databases">
        <title>Characterization of violacein-producing bacteria and related species.</title>
        <authorList>
            <person name="Wilson H.S."/>
            <person name="De Leon M.E."/>
        </authorList>
    </citation>
    <scope>NUCLEOTIDE SEQUENCE</scope>
    <source>
        <strain evidence="2">HSC-15S17</strain>
    </source>
</reference>
<gene>
    <name evidence="2" type="ORF">KVP70_04870</name>
    <name evidence="3" type="ORF">L1274_005461</name>
</gene>
<evidence type="ECO:0000313" key="3">
    <source>
        <dbReference type="EMBL" id="MCP2011709.1"/>
    </source>
</evidence>
<reference evidence="3" key="2">
    <citation type="submission" date="2022-03" db="EMBL/GenBank/DDBJ databases">
        <title>Genome Encyclopedia of Bacteria and Archaea VI: Functional Genomics of Type Strains.</title>
        <authorList>
            <person name="Whitman W."/>
        </authorList>
    </citation>
    <scope>NUCLEOTIDE SEQUENCE</scope>
    <source>
        <strain evidence="3">HSC-15S17</strain>
    </source>
</reference>
<dbReference type="Proteomes" id="UP001155901">
    <property type="component" value="Unassembled WGS sequence"/>
</dbReference>
<evidence type="ECO:0000256" key="1">
    <source>
        <dbReference type="SAM" id="MobiDB-lite"/>
    </source>
</evidence>
<dbReference type="Proteomes" id="UP001162889">
    <property type="component" value="Unassembled WGS sequence"/>
</dbReference>
<dbReference type="EMBL" id="JALJZU010000012">
    <property type="protein sequence ID" value="MCP2011709.1"/>
    <property type="molecule type" value="Genomic_DNA"/>
</dbReference>
<sequence>MINAAGSVPAPLREMRVRENSVAELTADRRVAERRDRWRVKKRCTGDMNAPQKRRRAMRVIRSRDASRTRARCANSAAIRSAAHQQRRTPQYCACHSPHSVS</sequence>